<feature type="compositionally biased region" description="Basic residues" evidence="1">
    <location>
        <begin position="243"/>
        <end position="261"/>
    </location>
</feature>
<keyword evidence="4" id="KW-1185">Reference proteome</keyword>
<dbReference type="EMBL" id="JALLPB020000714">
    <property type="protein sequence ID" value="KAL3806878.1"/>
    <property type="molecule type" value="Genomic_DNA"/>
</dbReference>
<keyword evidence="2" id="KW-0812">Transmembrane</keyword>
<evidence type="ECO:0000313" key="4">
    <source>
        <dbReference type="Proteomes" id="UP001530377"/>
    </source>
</evidence>
<protein>
    <submittedName>
        <fullName evidence="3">Uncharacterized protein</fullName>
    </submittedName>
</protein>
<feature type="compositionally biased region" description="Basic residues" evidence="1">
    <location>
        <begin position="565"/>
        <end position="574"/>
    </location>
</feature>
<evidence type="ECO:0000313" key="3">
    <source>
        <dbReference type="EMBL" id="KAL3806878.1"/>
    </source>
</evidence>
<reference evidence="3 4" key="1">
    <citation type="submission" date="2024-10" db="EMBL/GenBank/DDBJ databases">
        <title>Updated reference genomes for cyclostephanoid diatoms.</title>
        <authorList>
            <person name="Roberts W.R."/>
            <person name="Alverson A.J."/>
        </authorList>
    </citation>
    <scope>NUCLEOTIDE SEQUENCE [LARGE SCALE GENOMIC DNA]</scope>
    <source>
        <strain evidence="3 4">AJA228-03</strain>
    </source>
</reference>
<comment type="caution">
    <text evidence="3">The sequence shown here is derived from an EMBL/GenBank/DDBJ whole genome shotgun (WGS) entry which is preliminary data.</text>
</comment>
<evidence type="ECO:0000256" key="2">
    <source>
        <dbReference type="SAM" id="Phobius"/>
    </source>
</evidence>
<keyword evidence="2" id="KW-0472">Membrane</keyword>
<feature type="region of interest" description="Disordered" evidence="1">
    <location>
        <begin position="115"/>
        <end position="150"/>
    </location>
</feature>
<feature type="region of interest" description="Disordered" evidence="1">
    <location>
        <begin position="541"/>
        <end position="574"/>
    </location>
</feature>
<proteinExistence type="predicted"/>
<keyword evidence="2" id="KW-1133">Transmembrane helix</keyword>
<accession>A0ABD3R2L3</accession>
<feature type="transmembrane region" description="Helical" evidence="2">
    <location>
        <begin position="12"/>
        <end position="38"/>
    </location>
</feature>
<dbReference type="AlphaFoldDB" id="A0ABD3R2L3"/>
<feature type="compositionally biased region" description="Basic residues" evidence="1">
    <location>
        <begin position="130"/>
        <end position="141"/>
    </location>
</feature>
<feature type="compositionally biased region" description="Low complexity" evidence="1">
    <location>
        <begin position="267"/>
        <end position="277"/>
    </location>
</feature>
<feature type="compositionally biased region" description="Low complexity" evidence="1">
    <location>
        <begin position="642"/>
        <end position="654"/>
    </location>
</feature>
<dbReference type="Proteomes" id="UP001530377">
    <property type="component" value="Unassembled WGS sequence"/>
</dbReference>
<gene>
    <name evidence="3" type="ORF">ACHAXA_002157</name>
</gene>
<feature type="region of interest" description="Disordered" evidence="1">
    <location>
        <begin position="231"/>
        <end position="278"/>
    </location>
</feature>
<organism evidence="3 4">
    <name type="scientific">Cyclostephanos tholiformis</name>
    <dbReference type="NCBI Taxonomy" id="382380"/>
    <lineage>
        <taxon>Eukaryota</taxon>
        <taxon>Sar</taxon>
        <taxon>Stramenopiles</taxon>
        <taxon>Ochrophyta</taxon>
        <taxon>Bacillariophyta</taxon>
        <taxon>Coscinodiscophyceae</taxon>
        <taxon>Thalassiosirophycidae</taxon>
        <taxon>Stephanodiscales</taxon>
        <taxon>Stephanodiscaceae</taxon>
        <taxon>Cyclostephanos</taxon>
    </lineage>
</organism>
<feature type="region of interest" description="Disordered" evidence="1">
    <location>
        <begin position="637"/>
        <end position="657"/>
    </location>
</feature>
<name>A0ABD3R2L3_9STRA</name>
<sequence length="793" mass="89206">MPQLRRCRHEVTTATAAIFGTISSISAASVVAMILLAASVASSPSSSSSSSSSSSVGLTVGYCSGQHQRRQRRQHQQRWQHPLAVTLSSPALVAAAAASVPPPNSRLGRNYYLSRQQQPQQQPQMGSLTKRSRSSSRHHRRSTGEIGNIGDDGDRLWAGLRYATYSSYYDQYCDGDVDDCRGGTDCYTNSSTAVEATISDGSRNNAPYVAATTNATGYEKRSARMLRVTDHSRLQLNDNSGGSRRRHRQLKPRSSHRRRMKGQIYDSSSSKSPGSMSRLEYERRKAAWAAKYTSVSTLRKSFGANRNRIWGDFDPSTTRRLYHTLLPRALLELRGLRDGLMRCDEEDKETRGKSNNSENRHWHRRLWQRRGSSLVPRNNAINSDNDVDMDDIDSVTYLRQELKELAPLAFRARLAAKEYARERSRLPARIGSMLYDGYRSWKKYGKWKSTGMTWEQVWNKYEDQVLKEAMAELGLKMPESTVDDSVSSAVEKLETTEDLDDEELTARICLRILERSVVTNDAIDRLFLKRLAAEDIMKHQVGSGGSKNITDSDTPGDVIFDESGKRRRRTRKRKLLVQERQRRRKLRIHADLQAIEKMFDDDVRELLRYSHLSTEQGEKRRSKRREGAFFWKRSSISGGGDCDSSNTDSRSSLSKVGETKSTLINDSTIRVGRHANSQKKAVEGIVAVAHRGGGATAINYTAPTADAVAECSDVYSANKFSMTEEFSESNGSSCSESTTDIIVEELLSRRKISVHEVITLRILATTKERMTLLQKSPDLGDPSWTGKRSEYND</sequence>
<feature type="region of interest" description="Disordered" evidence="1">
    <location>
        <begin position="774"/>
        <end position="793"/>
    </location>
</feature>
<evidence type="ECO:0000256" key="1">
    <source>
        <dbReference type="SAM" id="MobiDB-lite"/>
    </source>
</evidence>